<sequence length="144" mass="16219">MRNGIKLSRSSCKQEFVKKPSLAYQSRKLTKKLNQSTSLLSQTCGTFIDTLENCMQLANSSLNQHNSQNSVTDAAILSSATPERKRTSSLRGHAVEDRYTPPTTNKYGIQTRYHNLEDWRPDPDVTDQETMPGLPVQAAQRAYQ</sequence>
<proteinExistence type="predicted"/>
<keyword evidence="3" id="KW-1185">Reference proteome</keyword>
<feature type="compositionally biased region" description="Basic and acidic residues" evidence="1">
    <location>
        <begin position="114"/>
        <end position="123"/>
    </location>
</feature>
<reference evidence="2 3" key="1">
    <citation type="journal article" date="2017" name="PLoS Biol.">
        <title>The sea cucumber genome provides insights into morphological evolution and visceral regeneration.</title>
        <authorList>
            <person name="Zhang X."/>
            <person name="Sun L."/>
            <person name="Yuan J."/>
            <person name="Sun Y."/>
            <person name="Gao Y."/>
            <person name="Zhang L."/>
            <person name="Li S."/>
            <person name="Dai H."/>
            <person name="Hamel J.F."/>
            <person name="Liu C."/>
            <person name="Yu Y."/>
            <person name="Liu S."/>
            <person name="Lin W."/>
            <person name="Guo K."/>
            <person name="Jin S."/>
            <person name="Xu P."/>
            <person name="Storey K.B."/>
            <person name="Huan P."/>
            <person name="Zhang T."/>
            <person name="Zhou Y."/>
            <person name="Zhang J."/>
            <person name="Lin C."/>
            <person name="Li X."/>
            <person name="Xing L."/>
            <person name="Huo D."/>
            <person name="Sun M."/>
            <person name="Wang L."/>
            <person name="Mercier A."/>
            <person name="Li F."/>
            <person name="Yang H."/>
            <person name="Xiang J."/>
        </authorList>
    </citation>
    <scope>NUCLEOTIDE SEQUENCE [LARGE SCALE GENOMIC DNA]</scope>
    <source>
        <strain evidence="2">Shaxun</strain>
        <tissue evidence="2">Muscle</tissue>
    </source>
</reference>
<comment type="caution">
    <text evidence="2">The sequence shown here is derived from an EMBL/GenBank/DDBJ whole genome shotgun (WGS) entry which is preliminary data.</text>
</comment>
<organism evidence="2 3">
    <name type="scientific">Stichopus japonicus</name>
    <name type="common">Sea cucumber</name>
    <dbReference type="NCBI Taxonomy" id="307972"/>
    <lineage>
        <taxon>Eukaryota</taxon>
        <taxon>Metazoa</taxon>
        <taxon>Echinodermata</taxon>
        <taxon>Eleutherozoa</taxon>
        <taxon>Echinozoa</taxon>
        <taxon>Holothuroidea</taxon>
        <taxon>Aspidochirotacea</taxon>
        <taxon>Aspidochirotida</taxon>
        <taxon>Stichopodidae</taxon>
        <taxon>Apostichopus</taxon>
    </lineage>
</organism>
<protein>
    <submittedName>
        <fullName evidence="2">Putative pleckstrin-likey domain-containing family A member 8</fullName>
    </submittedName>
</protein>
<dbReference type="Proteomes" id="UP000230750">
    <property type="component" value="Unassembled WGS sequence"/>
</dbReference>
<evidence type="ECO:0000313" key="3">
    <source>
        <dbReference type="Proteomes" id="UP000230750"/>
    </source>
</evidence>
<evidence type="ECO:0000313" key="2">
    <source>
        <dbReference type="EMBL" id="PIK59394.1"/>
    </source>
</evidence>
<feature type="region of interest" description="Disordered" evidence="1">
    <location>
        <begin position="73"/>
        <end position="144"/>
    </location>
</feature>
<dbReference type="EMBL" id="MRZV01000084">
    <property type="protein sequence ID" value="PIK59394.1"/>
    <property type="molecule type" value="Genomic_DNA"/>
</dbReference>
<accession>A0A2G8LGK9</accession>
<gene>
    <name evidence="2" type="ORF">BSL78_03696</name>
</gene>
<name>A0A2G8LGK9_STIJA</name>
<dbReference type="AlphaFoldDB" id="A0A2G8LGK9"/>
<evidence type="ECO:0000256" key="1">
    <source>
        <dbReference type="SAM" id="MobiDB-lite"/>
    </source>
</evidence>
<dbReference type="OrthoDB" id="1854502at2759"/>